<dbReference type="KEGG" id="ker:91101568"/>
<feature type="region of interest" description="Disordered" evidence="1">
    <location>
        <begin position="1"/>
        <end position="84"/>
    </location>
</feature>
<dbReference type="EMBL" id="CP144089">
    <property type="protein sequence ID" value="WWD04693.1"/>
    <property type="molecule type" value="Genomic_DNA"/>
</dbReference>
<reference evidence="2 3" key="1">
    <citation type="submission" date="2024-01" db="EMBL/GenBank/DDBJ databases">
        <title>Comparative genomics of Cryptococcus and Kwoniella reveals pathogenesis evolution and contrasting modes of karyotype evolution via chromosome fusion or intercentromeric recombination.</title>
        <authorList>
            <person name="Coelho M.A."/>
            <person name="David-Palma M."/>
            <person name="Shea T."/>
            <person name="Bowers K."/>
            <person name="McGinley-Smith S."/>
            <person name="Mohammad A.W."/>
            <person name="Gnirke A."/>
            <person name="Yurkov A.M."/>
            <person name="Nowrousian M."/>
            <person name="Sun S."/>
            <person name="Cuomo C.A."/>
            <person name="Heitman J."/>
        </authorList>
    </citation>
    <scope>NUCLEOTIDE SEQUENCE [LARGE SCALE GENOMIC DNA]</scope>
    <source>
        <strain evidence="2 3">PYCC6329</strain>
    </source>
</reference>
<feature type="compositionally biased region" description="Low complexity" evidence="1">
    <location>
        <begin position="15"/>
        <end position="29"/>
    </location>
</feature>
<keyword evidence="3" id="KW-1185">Reference proteome</keyword>
<accession>A0AAX4KF99</accession>
<gene>
    <name evidence="2" type="ORF">V865_002764</name>
</gene>
<evidence type="ECO:0000313" key="2">
    <source>
        <dbReference type="EMBL" id="WWD04693.1"/>
    </source>
</evidence>
<protein>
    <submittedName>
        <fullName evidence="2">Uncharacterized protein</fullName>
    </submittedName>
</protein>
<proteinExistence type="predicted"/>
<name>A0AAX4KF99_9TREE</name>
<evidence type="ECO:0000256" key="1">
    <source>
        <dbReference type="SAM" id="MobiDB-lite"/>
    </source>
</evidence>
<dbReference type="GeneID" id="91101568"/>
<evidence type="ECO:0000313" key="3">
    <source>
        <dbReference type="Proteomes" id="UP001358614"/>
    </source>
</evidence>
<organism evidence="2 3">
    <name type="scientific">Kwoniella europaea PYCC6329</name>
    <dbReference type="NCBI Taxonomy" id="1423913"/>
    <lineage>
        <taxon>Eukaryota</taxon>
        <taxon>Fungi</taxon>
        <taxon>Dikarya</taxon>
        <taxon>Basidiomycota</taxon>
        <taxon>Agaricomycotina</taxon>
        <taxon>Tremellomycetes</taxon>
        <taxon>Tremellales</taxon>
        <taxon>Cryptococcaceae</taxon>
        <taxon>Kwoniella</taxon>
    </lineage>
</organism>
<dbReference type="RefSeq" id="XP_066082660.1">
    <property type="nucleotide sequence ID" value="XM_066226563.1"/>
</dbReference>
<dbReference type="AlphaFoldDB" id="A0AAX4KF99"/>
<sequence>MPDSHSTDIQGQSTAKDSSPANDNASNNKGSQGITTCCSSKAHGDTPEGYEYLKSARSERGITNYYSGPYGTTELFEAETKPRS</sequence>
<dbReference type="Proteomes" id="UP001358614">
    <property type="component" value="Chromosome 1"/>
</dbReference>
<feature type="compositionally biased region" description="Polar residues" evidence="1">
    <location>
        <begin position="30"/>
        <end position="39"/>
    </location>
</feature>